<evidence type="ECO:0000313" key="1">
    <source>
        <dbReference type="EMBL" id="ASC69760.1"/>
    </source>
</evidence>
<organism evidence="1 2">
    <name type="scientific">Halomicronema hongdechloris C2206</name>
    <dbReference type="NCBI Taxonomy" id="1641165"/>
    <lineage>
        <taxon>Bacteria</taxon>
        <taxon>Bacillati</taxon>
        <taxon>Cyanobacteriota</taxon>
        <taxon>Cyanophyceae</taxon>
        <taxon>Nodosilineales</taxon>
        <taxon>Nodosilineaceae</taxon>
        <taxon>Halomicronema</taxon>
    </lineage>
</organism>
<dbReference type="Proteomes" id="UP000191901">
    <property type="component" value="Chromosome"/>
</dbReference>
<dbReference type="EMBL" id="CP021983">
    <property type="protein sequence ID" value="ASC69760.1"/>
    <property type="molecule type" value="Genomic_DNA"/>
</dbReference>
<reference evidence="1 2" key="1">
    <citation type="journal article" date="2016" name="Biochim. Biophys. Acta">
        <title>Characterization of red-shifted phycobilisomes isolated from the chlorophyll f-containing cyanobacterium Halomicronema hongdechloris.</title>
        <authorList>
            <person name="Li Y."/>
            <person name="Lin Y."/>
            <person name="Garvey C.J."/>
            <person name="Birch D."/>
            <person name="Corkery R.W."/>
            <person name="Loughlin P.C."/>
            <person name="Scheer H."/>
            <person name="Willows R.D."/>
            <person name="Chen M."/>
        </authorList>
    </citation>
    <scope>NUCLEOTIDE SEQUENCE [LARGE SCALE GENOMIC DNA]</scope>
    <source>
        <strain evidence="1 2">C2206</strain>
    </source>
</reference>
<dbReference type="AlphaFoldDB" id="A0A1Z3HHK8"/>
<accession>A0A1Z3HHK8</accession>
<protein>
    <submittedName>
        <fullName evidence="1">Uncharacterized protein</fullName>
    </submittedName>
</protein>
<proteinExistence type="predicted"/>
<name>A0A1Z3HHK8_9CYAN</name>
<keyword evidence="2" id="KW-1185">Reference proteome</keyword>
<sequence>MVGELLARWWRSLSHRLPDAIAAIAARTPQPHGRLPHPYDDRSQLLGWLLQPCWPLIQAQPETEILTALQQQVSLLGHGSCSRLIECHLGVAPALQHDLLRRLLTEPVPRYEDIKTALAQWIASLLPAHLEVADFPLGDRWEAFLYESWPPGWQIVLTLAVAHWAGRDQGLFNAILADGLFGPTHHLGANLMVLRESVMLGAAEWIAPYLASLPPDCAQTMNFAFLAKGLPAGAVKHMSPAGQEAIAQWLSPHVPDQAVTLWTLINHLADAAPTARELLIALVPQLPKKTRRQVEVQLLRFQPIAAHPPLETLSKSDQRFLLAMYQEWAQQDEAALERLLATARGKQNDAAVSASRVLADLDSGPVSLEDWVPLVRSRFVGVRVNALTAMATQLAKQSVADATLKDIAIALATEDNPTVGRKFCDLVAEWVRRRHRVPPVVSRCYLLPANKRLVGDARVSRERRPYAELYPFSMRDAMPRFAVPLTLQS</sequence>
<dbReference type="KEGG" id="hhg:XM38_006890"/>
<evidence type="ECO:0000313" key="2">
    <source>
        <dbReference type="Proteomes" id="UP000191901"/>
    </source>
</evidence>
<gene>
    <name evidence="1" type="ORF">XM38_006890</name>
</gene>